<sequence length="273" mass="29817">MPYIDVADDQRIFYTEKGDGPPALLIHGWSCDGSDWSWLVSDLSRDHRTITIDNRGHGRSTAVDGQYSPALFAADAAKVIEQLGLERPVVIGHSMGTIIASTLAAEHPDLVGALVLVDPVYGMDAQDLVGALAAIRQAPHAVAEASFGGFYGERTPAWLPEWHRRRILATDEAVVRDALVCLYEGEGAVGLKTVGESYLRRRQAPTLAIYAGTGAAIADWDRTLDHGPSDEILVWSENGHFLHQEEPERFATEVRRWLEKVGWTAAAAALRVV</sequence>
<evidence type="ECO:0000313" key="3">
    <source>
        <dbReference type="Proteomes" id="UP000198506"/>
    </source>
</evidence>
<gene>
    <name evidence="2" type="ORF">SAMN04487783_1589</name>
</gene>
<dbReference type="SUPFAM" id="SSF53474">
    <property type="entry name" value="alpha/beta-Hydrolases"/>
    <property type="match status" value="1"/>
</dbReference>
<reference evidence="2 3" key="1">
    <citation type="submission" date="2016-10" db="EMBL/GenBank/DDBJ databases">
        <authorList>
            <person name="Varghese N."/>
            <person name="Submissions S."/>
        </authorList>
    </citation>
    <scope>NUCLEOTIDE SEQUENCE [LARGE SCALE GENOMIC DNA]</scope>
    <source>
        <strain evidence="2 3">IAM 15147</strain>
    </source>
</reference>
<evidence type="ECO:0000259" key="1">
    <source>
        <dbReference type="Pfam" id="PF00561"/>
    </source>
</evidence>
<dbReference type="Proteomes" id="UP000198506">
    <property type="component" value="Unassembled WGS sequence"/>
</dbReference>
<dbReference type="Gene3D" id="3.40.50.1820">
    <property type="entry name" value="alpha/beta hydrolase"/>
    <property type="match status" value="1"/>
</dbReference>
<evidence type="ECO:0000313" key="2">
    <source>
        <dbReference type="EMBL" id="SFS11528.1"/>
    </source>
</evidence>
<dbReference type="PRINTS" id="PR00111">
    <property type="entry name" value="ABHYDROLASE"/>
</dbReference>
<protein>
    <submittedName>
        <fullName evidence="2">Pimeloyl-ACP methyl ester carboxylesterase</fullName>
    </submittedName>
</protein>
<dbReference type="PANTHER" id="PTHR43798">
    <property type="entry name" value="MONOACYLGLYCEROL LIPASE"/>
    <property type="match status" value="1"/>
</dbReference>
<dbReference type="InterPro" id="IPR050266">
    <property type="entry name" value="AB_hydrolase_sf"/>
</dbReference>
<dbReference type="InterPro" id="IPR029058">
    <property type="entry name" value="AB_hydrolase_fold"/>
</dbReference>
<organism evidence="2 3">
    <name type="scientific">Agrococcus baldri</name>
    <dbReference type="NCBI Taxonomy" id="153730"/>
    <lineage>
        <taxon>Bacteria</taxon>
        <taxon>Bacillati</taxon>
        <taxon>Actinomycetota</taxon>
        <taxon>Actinomycetes</taxon>
        <taxon>Micrococcales</taxon>
        <taxon>Microbacteriaceae</taxon>
        <taxon>Agrococcus</taxon>
    </lineage>
</organism>
<dbReference type="EMBL" id="FOZN01000002">
    <property type="protein sequence ID" value="SFS11528.1"/>
    <property type="molecule type" value="Genomic_DNA"/>
</dbReference>
<keyword evidence="3" id="KW-1185">Reference proteome</keyword>
<comment type="caution">
    <text evidence="2">The sequence shown here is derived from an EMBL/GenBank/DDBJ whole genome shotgun (WGS) entry which is preliminary data.</text>
</comment>
<feature type="domain" description="AB hydrolase-1" evidence="1">
    <location>
        <begin position="24"/>
        <end position="164"/>
    </location>
</feature>
<dbReference type="AlphaFoldDB" id="A0AA94HML9"/>
<accession>A0AA94HML9</accession>
<dbReference type="GO" id="GO:0003824">
    <property type="term" value="F:catalytic activity"/>
    <property type="evidence" value="ECO:0007669"/>
    <property type="project" value="UniProtKB-ARBA"/>
</dbReference>
<name>A0AA94HML9_9MICO</name>
<proteinExistence type="predicted"/>
<dbReference type="RefSeq" id="WP_092917519.1">
    <property type="nucleotide sequence ID" value="NZ_FOZN01000002.1"/>
</dbReference>
<dbReference type="Pfam" id="PF00561">
    <property type="entry name" value="Abhydrolase_1"/>
    <property type="match status" value="1"/>
</dbReference>
<dbReference type="InterPro" id="IPR000073">
    <property type="entry name" value="AB_hydrolase_1"/>
</dbReference>